<comment type="caution">
    <text evidence="2">The sequence shown here is derived from an EMBL/GenBank/DDBJ whole genome shotgun (WGS) entry which is preliminary data.</text>
</comment>
<dbReference type="PANTHER" id="PTHR34221:SF4">
    <property type="entry name" value="CHROMOSOME LG9 OPEN READING FRAME, HUMAN C17ORF98"/>
    <property type="match status" value="1"/>
</dbReference>
<dbReference type="EMBL" id="JBJKFK010000625">
    <property type="protein sequence ID" value="KAL3315992.1"/>
    <property type="molecule type" value="Genomic_DNA"/>
</dbReference>
<dbReference type="AlphaFoldDB" id="A0ABD2Q8X3"/>
<dbReference type="InterPro" id="IPR028027">
    <property type="entry name" value="SPMAP1"/>
</dbReference>
<gene>
    <name evidence="2" type="ORF">Ciccas_005362</name>
</gene>
<evidence type="ECO:0000313" key="2">
    <source>
        <dbReference type="EMBL" id="KAL3315992.1"/>
    </source>
</evidence>
<evidence type="ECO:0000256" key="1">
    <source>
        <dbReference type="SAM" id="MobiDB-lite"/>
    </source>
</evidence>
<dbReference type="Pfam" id="PF15075">
    <property type="entry name" value="SPMAP1-like"/>
    <property type="match status" value="1"/>
</dbReference>
<sequence length="168" mass="18986">MLKSKSFNKLYRCPPTPPPEEQKLRERSFVLDSVPVGHISCDYSSANPKFGSAIPPYNAQLDCKTRHYFSFYGIERTLKKTGQAPPGNAIEGKSYELFAQRSSAAKYLKLRNKHGSGRSNEQADGHSAYMSNVRPVIGYNGPFGFRRNDPWLRREPSKFGFISTSPLY</sequence>
<reference evidence="2 3" key="1">
    <citation type="submission" date="2024-11" db="EMBL/GenBank/DDBJ databases">
        <title>Adaptive evolution of stress response genes in parasites aligns with host niche diversity.</title>
        <authorList>
            <person name="Hahn C."/>
            <person name="Resl P."/>
        </authorList>
    </citation>
    <scope>NUCLEOTIDE SEQUENCE [LARGE SCALE GENOMIC DNA]</scope>
    <source>
        <strain evidence="2">EGGRZ-B1_66</strain>
        <tissue evidence="2">Body</tissue>
    </source>
</reference>
<protein>
    <submittedName>
        <fullName evidence="2">Uncharacterized protein</fullName>
    </submittedName>
</protein>
<proteinExistence type="predicted"/>
<dbReference type="Proteomes" id="UP001626550">
    <property type="component" value="Unassembled WGS sequence"/>
</dbReference>
<dbReference type="PANTHER" id="PTHR34221">
    <property type="entry name" value="HYPOTHETICAL PROTEIN LOC691189"/>
    <property type="match status" value="1"/>
</dbReference>
<organism evidence="2 3">
    <name type="scientific">Cichlidogyrus casuarinus</name>
    <dbReference type="NCBI Taxonomy" id="1844966"/>
    <lineage>
        <taxon>Eukaryota</taxon>
        <taxon>Metazoa</taxon>
        <taxon>Spiralia</taxon>
        <taxon>Lophotrochozoa</taxon>
        <taxon>Platyhelminthes</taxon>
        <taxon>Monogenea</taxon>
        <taxon>Monopisthocotylea</taxon>
        <taxon>Dactylogyridea</taxon>
        <taxon>Ancyrocephalidae</taxon>
        <taxon>Cichlidogyrus</taxon>
    </lineage>
</organism>
<keyword evidence="3" id="KW-1185">Reference proteome</keyword>
<feature type="region of interest" description="Disordered" evidence="1">
    <location>
        <begin position="1"/>
        <end position="22"/>
    </location>
</feature>
<accession>A0ABD2Q8X3</accession>
<name>A0ABD2Q8X3_9PLAT</name>
<evidence type="ECO:0000313" key="3">
    <source>
        <dbReference type="Proteomes" id="UP001626550"/>
    </source>
</evidence>